<reference evidence="3" key="1">
    <citation type="journal article" date="2019" name="Int. J. Syst. Evol. Microbiol.">
        <title>The Global Catalogue of Microorganisms (GCM) 10K type strain sequencing project: providing services to taxonomists for standard genome sequencing and annotation.</title>
        <authorList>
            <consortium name="The Broad Institute Genomics Platform"/>
            <consortium name="The Broad Institute Genome Sequencing Center for Infectious Disease"/>
            <person name="Wu L."/>
            <person name="Ma J."/>
        </authorList>
    </citation>
    <scope>NUCLEOTIDE SEQUENCE [LARGE SCALE GENOMIC DNA]</scope>
    <source>
        <strain evidence="3">CGMCC 1.10130</strain>
    </source>
</reference>
<organism evidence="2 3">
    <name type="scientific">Neiella marina</name>
    <dbReference type="NCBI Taxonomy" id="508461"/>
    <lineage>
        <taxon>Bacteria</taxon>
        <taxon>Pseudomonadati</taxon>
        <taxon>Pseudomonadota</taxon>
        <taxon>Gammaproteobacteria</taxon>
        <taxon>Alteromonadales</taxon>
        <taxon>Echinimonadaceae</taxon>
        <taxon>Neiella</taxon>
    </lineage>
</organism>
<proteinExistence type="predicted"/>
<feature type="transmembrane region" description="Helical" evidence="1">
    <location>
        <begin position="21"/>
        <end position="39"/>
    </location>
</feature>
<evidence type="ECO:0000313" key="2">
    <source>
        <dbReference type="EMBL" id="GGA81516.1"/>
    </source>
</evidence>
<comment type="caution">
    <text evidence="2">The sequence shown here is derived from an EMBL/GenBank/DDBJ whole genome shotgun (WGS) entry which is preliminary data.</text>
</comment>
<evidence type="ECO:0000313" key="3">
    <source>
        <dbReference type="Proteomes" id="UP000619743"/>
    </source>
</evidence>
<accession>A0A8J2XPP3</accession>
<dbReference type="AlphaFoldDB" id="A0A8J2XPP3"/>
<evidence type="ECO:0000256" key="1">
    <source>
        <dbReference type="SAM" id="Phobius"/>
    </source>
</evidence>
<name>A0A8J2XPP3_9GAMM</name>
<dbReference type="Proteomes" id="UP000619743">
    <property type="component" value="Unassembled WGS sequence"/>
</dbReference>
<feature type="transmembrane region" description="Helical" evidence="1">
    <location>
        <begin position="78"/>
        <end position="98"/>
    </location>
</feature>
<keyword evidence="1" id="KW-0812">Transmembrane</keyword>
<keyword evidence="1" id="KW-0472">Membrane</keyword>
<dbReference type="EMBL" id="BMDX01000012">
    <property type="protein sequence ID" value="GGA81516.1"/>
    <property type="molecule type" value="Genomic_DNA"/>
</dbReference>
<keyword evidence="3" id="KW-1185">Reference proteome</keyword>
<protein>
    <submittedName>
        <fullName evidence="2">Uncharacterized protein</fullName>
    </submittedName>
</protein>
<gene>
    <name evidence="2" type="ORF">GCM10011369_24350</name>
</gene>
<sequence length="108" mass="11753">MGTAGFVIGSEKATKSFKEPLFILIGYLVFTAGNFSALANGQAVLHDLSKNLVKLSENHDIVNLSQLKAYSVAQVACFYWSTVVAFCAVIIVLSWLRLRPRTNSTAAK</sequence>
<keyword evidence="1" id="KW-1133">Transmembrane helix</keyword>